<keyword evidence="6 7" id="KW-0961">Cell wall biogenesis/degradation</keyword>
<comment type="similarity">
    <text evidence="2">Belongs to the YkuD family.</text>
</comment>
<evidence type="ECO:0000256" key="8">
    <source>
        <dbReference type="SAM" id="MobiDB-lite"/>
    </source>
</evidence>
<evidence type="ECO:0000256" key="5">
    <source>
        <dbReference type="ARBA" id="ARBA00022984"/>
    </source>
</evidence>
<evidence type="ECO:0000256" key="7">
    <source>
        <dbReference type="PROSITE-ProRule" id="PRU01373"/>
    </source>
</evidence>
<comment type="pathway">
    <text evidence="1 7">Cell wall biogenesis; peptidoglycan biosynthesis.</text>
</comment>
<reference evidence="11 12" key="1">
    <citation type="submission" date="2020-08" db="EMBL/GenBank/DDBJ databases">
        <title>A Genomic Blueprint of the Chicken Gut Microbiome.</title>
        <authorList>
            <person name="Gilroy R."/>
            <person name="Ravi A."/>
            <person name="Getino M."/>
            <person name="Pursley I."/>
            <person name="Horton D.L."/>
            <person name="Alikhan N.-F."/>
            <person name="Baker D."/>
            <person name="Gharbi K."/>
            <person name="Hall N."/>
            <person name="Watson M."/>
            <person name="Adriaenssens E.M."/>
            <person name="Foster-Nyarko E."/>
            <person name="Jarju S."/>
            <person name="Secka A."/>
            <person name="Antonio M."/>
            <person name="Oren A."/>
            <person name="Chaudhuri R."/>
            <person name="La Ragione R.M."/>
            <person name="Hildebrand F."/>
            <person name="Pallen M.J."/>
        </authorList>
    </citation>
    <scope>NUCLEOTIDE SEQUENCE [LARGE SCALE GENOMIC DNA]</scope>
    <source>
        <strain evidence="11 12">Sa2BVA3</strain>
    </source>
</reference>
<feature type="chain" id="PRO_5047366635" evidence="9">
    <location>
        <begin position="24"/>
        <end position="344"/>
    </location>
</feature>
<evidence type="ECO:0000259" key="10">
    <source>
        <dbReference type="PROSITE" id="PS52029"/>
    </source>
</evidence>
<feature type="active site" description="Proton donor/acceptor" evidence="7">
    <location>
        <position position="303"/>
    </location>
</feature>
<dbReference type="Gene3D" id="2.40.440.10">
    <property type="entry name" value="L,D-transpeptidase catalytic domain-like"/>
    <property type="match status" value="1"/>
</dbReference>
<feature type="region of interest" description="Disordered" evidence="8">
    <location>
        <begin position="22"/>
        <end position="61"/>
    </location>
</feature>
<keyword evidence="4 7" id="KW-0133">Cell shape</keyword>
<evidence type="ECO:0000256" key="9">
    <source>
        <dbReference type="SAM" id="SignalP"/>
    </source>
</evidence>
<dbReference type="CDD" id="cd16913">
    <property type="entry name" value="YkuD_like"/>
    <property type="match status" value="1"/>
</dbReference>
<dbReference type="InterPro" id="IPR036365">
    <property type="entry name" value="PGBD-like_sf"/>
</dbReference>
<feature type="domain" description="L,D-TPase catalytic" evidence="10">
    <location>
        <begin position="210"/>
        <end position="343"/>
    </location>
</feature>
<dbReference type="InterPro" id="IPR005490">
    <property type="entry name" value="LD_TPept_cat_dom"/>
</dbReference>
<dbReference type="Pfam" id="PF03734">
    <property type="entry name" value="YkuD"/>
    <property type="match status" value="1"/>
</dbReference>
<dbReference type="InterPro" id="IPR038063">
    <property type="entry name" value="Transpep_catalytic_dom"/>
</dbReference>
<dbReference type="InterPro" id="IPR050979">
    <property type="entry name" value="LD-transpeptidase"/>
</dbReference>
<protein>
    <submittedName>
        <fullName evidence="11">Murein L,D-transpeptidase</fullName>
    </submittedName>
</protein>
<evidence type="ECO:0000256" key="1">
    <source>
        <dbReference type="ARBA" id="ARBA00004752"/>
    </source>
</evidence>
<dbReference type="RefSeq" id="WP_191730005.1">
    <property type="nucleotide sequence ID" value="NZ_JACSQJ010000008.1"/>
</dbReference>
<proteinExistence type="inferred from homology"/>
<evidence type="ECO:0000256" key="2">
    <source>
        <dbReference type="ARBA" id="ARBA00005992"/>
    </source>
</evidence>
<feature type="compositionally biased region" description="Low complexity" evidence="8">
    <location>
        <begin position="31"/>
        <end position="61"/>
    </location>
</feature>
<dbReference type="PROSITE" id="PS52029">
    <property type="entry name" value="LD_TPASE"/>
    <property type="match status" value="1"/>
</dbReference>
<feature type="signal peptide" evidence="9">
    <location>
        <begin position="1"/>
        <end position="23"/>
    </location>
</feature>
<dbReference type="Proteomes" id="UP000647183">
    <property type="component" value="Unassembled WGS sequence"/>
</dbReference>
<evidence type="ECO:0000313" key="12">
    <source>
        <dbReference type="Proteomes" id="UP000647183"/>
    </source>
</evidence>
<gene>
    <name evidence="11" type="ORF">H9645_12425</name>
</gene>
<keyword evidence="5 7" id="KW-0573">Peptidoglycan synthesis</keyword>
<comment type="caution">
    <text evidence="11">The sequence shown here is derived from an EMBL/GenBank/DDBJ whole genome shotgun (WGS) entry which is preliminary data.</text>
</comment>
<dbReference type="InterPro" id="IPR036366">
    <property type="entry name" value="PGBDSf"/>
</dbReference>
<accession>A0ABR8ULD1</accession>
<dbReference type="PANTHER" id="PTHR30582">
    <property type="entry name" value="L,D-TRANSPEPTIDASE"/>
    <property type="match status" value="1"/>
</dbReference>
<sequence length="344" mass="35857">MRPATPLAIALSAMLSIALPSGAQEKEDPARATQAATPDAPATPAVGSAAQAADHAANDAATTTGEHAMLRAQVLLERARFSPGEIDGQGGTNTRRALAAFQHSRGLEPTGELDAPTWQALGEDAAPVLVQYAITAADVAGPFRELPDGMMERAELEALGYESVAEALGERFHASPALLQRLNPGKDLSAAGTTIVVPGVATAAPLPEIARVVVDKSDSVVQLLAADDRVVAQFPASTGSEHDPLPIGEWTIKGVARDPTFHYNPDLFWDADPSHAKATLAPGPNNPVGVAWVDLSKEHYGIHGTPEPGKVGKTDSHGCIRLANWHVDLLADAVKPGMPAVLQE</sequence>
<dbReference type="SUPFAM" id="SSF47090">
    <property type="entry name" value="PGBD-like"/>
    <property type="match status" value="1"/>
</dbReference>
<dbReference type="SUPFAM" id="SSF141523">
    <property type="entry name" value="L,D-transpeptidase catalytic domain-like"/>
    <property type="match status" value="1"/>
</dbReference>
<evidence type="ECO:0000256" key="6">
    <source>
        <dbReference type="ARBA" id="ARBA00023316"/>
    </source>
</evidence>
<evidence type="ECO:0000256" key="4">
    <source>
        <dbReference type="ARBA" id="ARBA00022960"/>
    </source>
</evidence>
<keyword evidence="9" id="KW-0732">Signal</keyword>
<dbReference type="EMBL" id="JACSQJ010000008">
    <property type="protein sequence ID" value="MBD7988835.1"/>
    <property type="molecule type" value="Genomic_DNA"/>
</dbReference>
<evidence type="ECO:0000256" key="3">
    <source>
        <dbReference type="ARBA" id="ARBA00022679"/>
    </source>
</evidence>
<organism evidence="11 12">
    <name type="scientific">Luteimonas colneyensis</name>
    <dbReference type="NCBI Taxonomy" id="2762230"/>
    <lineage>
        <taxon>Bacteria</taxon>
        <taxon>Pseudomonadati</taxon>
        <taxon>Pseudomonadota</taxon>
        <taxon>Gammaproteobacteria</taxon>
        <taxon>Lysobacterales</taxon>
        <taxon>Lysobacteraceae</taxon>
        <taxon>Luteimonas</taxon>
    </lineage>
</organism>
<evidence type="ECO:0000313" key="11">
    <source>
        <dbReference type="EMBL" id="MBD7988835.1"/>
    </source>
</evidence>
<dbReference type="PANTHER" id="PTHR30582:SF30">
    <property type="entry name" value="BLR4375 PROTEIN"/>
    <property type="match status" value="1"/>
</dbReference>
<dbReference type="Gene3D" id="1.10.101.10">
    <property type="entry name" value="PGBD-like superfamily/PGBD"/>
    <property type="match status" value="1"/>
</dbReference>
<keyword evidence="3" id="KW-0808">Transferase</keyword>
<name>A0ABR8ULD1_9GAMM</name>
<keyword evidence="12" id="KW-1185">Reference proteome</keyword>
<dbReference type="Pfam" id="PF01471">
    <property type="entry name" value="PG_binding_1"/>
    <property type="match status" value="1"/>
</dbReference>
<feature type="active site" description="Nucleophile" evidence="7">
    <location>
        <position position="319"/>
    </location>
</feature>
<dbReference type="InterPro" id="IPR002477">
    <property type="entry name" value="Peptidoglycan-bd-like"/>
</dbReference>